<comment type="caution">
    <text evidence="2">The sequence shown here is derived from an EMBL/GenBank/DDBJ whole genome shotgun (WGS) entry which is preliminary data.</text>
</comment>
<gene>
    <name evidence="2" type="ORF">M5X09_07760</name>
</gene>
<proteinExistence type="predicted"/>
<evidence type="ECO:0000313" key="3">
    <source>
        <dbReference type="Proteomes" id="UP001207626"/>
    </source>
</evidence>
<evidence type="ECO:0000256" key="1">
    <source>
        <dbReference type="SAM" id="Phobius"/>
    </source>
</evidence>
<feature type="transmembrane region" description="Helical" evidence="1">
    <location>
        <begin position="37"/>
        <end position="56"/>
    </location>
</feature>
<keyword evidence="1" id="KW-1133">Transmembrane helix</keyword>
<protein>
    <recommendedName>
        <fullName evidence="4">DUF2892 domain-containing protein</fullName>
    </recommendedName>
</protein>
<dbReference type="RefSeq" id="WP_268601345.1">
    <property type="nucleotide sequence ID" value="NZ_JAMDLV010000042.1"/>
</dbReference>
<keyword evidence="1" id="KW-0812">Transmembrane</keyword>
<sequence length="66" mass="6855">MCSFLNKVTYTRIAILLGAAIVLGILIASVSDGPIRLLAIIGISLIAFVLQGAVNIGTGSDEPEDR</sequence>
<organism evidence="2 3">
    <name type="scientific">Paenibacillus apiarius</name>
    <dbReference type="NCBI Taxonomy" id="46240"/>
    <lineage>
        <taxon>Bacteria</taxon>
        <taxon>Bacillati</taxon>
        <taxon>Bacillota</taxon>
        <taxon>Bacilli</taxon>
        <taxon>Bacillales</taxon>
        <taxon>Paenibacillaceae</taxon>
        <taxon>Paenibacillus</taxon>
    </lineage>
</organism>
<keyword evidence="3" id="KW-1185">Reference proteome</keyword>
<evidence type="ECO:0008006" key="4">
    <source>
        <dbReference type="Google" id="ProtNLM"/>
    </source>
</evidence>
<reference evidence="2 3" key="1">
    <citation type="submission" date="2022-05" db="EMBL/GenBank/DDBJ databases">
        <title>Genome Sequencing of Bee-Associated Microbes.</title>
        <authorList>
            <person name="Dunlap C."/>
        </authorList>
    </citation>
    <scope>NUCLEOTIDE SEQUENCE [LARGE SCALE GENOMIC DNA]</scope>
    <source>
        <strain evidence="2 3">NRRL NRS-1438</strain>
    </source>
</reference>
<feature type="transmembrane region" description="Helical" evidence="1">
    <location>
        <begin position="12"/>
        <end position="31"/>
    </location>
</feature>
<dbReference type="EMBL" id="JAMDLW010000009">
    <property type="protein sequence ID" value="MCY9519578.1"/>
    <property type="molecule type" value="Genomic_DNA"/>
</dbReference>
<name>A0ABT4DQE8_9BACL</name>
<dbReference type="Proteomes" id="UP001207626">
    <property type="component" value="Unassembled WGS sequence"/>
</dbReference>
<accession>A0ABT4DQE8</accession>
<keyword evidence="1" id="KW-0472">Membrane</keyword>
<evidence type="ECO:0000313" key="2">
    <source>
        <dbReference type="EMBL" id="MCY9519578.1"/>
    </source>
</evidence>